<comment type="caution">
    <text evidence="2">The sequence shown here is derived from an EMBL/GenBank/DDBJ whole genome shotgun (WGS) entry which is preliminary data.</text>
</comment>
<dbReference type="Proteomes" id="UP000287910">
    <property type="component" value="Unassembled WGS sequence"/>
</dbReference>
<organism evidence="2 3">
    <name type="scientific">Lysinibacillus antri</name>
    <dbReference type="NCBI Taxonomy" id="2498145"/>
    <lineage>
        <taxon>Bacteria</taxon>
        <taxon>Bacillati</taxon>
        <taxon>Bacillota</taxon>
        <taxon>Bacilli</taxon>
        <taxon>Bacillales</taxon>
        <taxon>Bacillaceae</taxon>
        <taxon>Lysinibacillus</taxon>
    </lineage>
</organism>
<evidence type="ECO:0000313" key="3">
    <source>
        <dbReference type="Proteomes" id="UP000287910"/>
    </source>
</evidence>
<reference evidence="2 3" key="1">
    <citation type="submission" date="2018-12" db="EMBL/GenBank/DDBJ databases">
        <title>Lysinibacillus antri sp. nov., isolated from a cave soil.</title>
        <authorList>
            <person name="Narsing Rao M.P."/>
            <person name="Zhang H."/>
            <person name="Dong Z.-Y."/>
            <person name="Niu X.-K."/>
            <person name="Zhang K."/>
            <person name="Fang B.-Z."/>
            <person name="Kang Y.-Q."/>
            <person name="Xiao M."/>
            <person name="Li W.-J."/>
        </authorList>
    </citation>
    <scope>NUCLEOTIDE SEQUENCE [LARGE SCALE GENOMIC DNA]</scope>
    <source>
        <strain evidence="2 3">SYSU K30002</strain>
    </source>
</reference>
<dbReference type="AlphaFoldDB" id="A0A3S0P7R1"/>
<feature type="coiled-coil region" evidence="1">
    <location>
        <begin position="356"/>
        <end position="383"/>
    </location>
</feature>
<sequence>MAREIDDLYKRKIYKEQQYGDKKSRIDDYTGERVFMGNKRDAKYKHPTNKTSDTDHITPISVVEERYKWLSKEQQKALVNNEKHNYATTNSKLNRSKGDLENHKYLIRQIKKGEPENLKTSATMLAKEFDSRIHMDAEATTMYVKNVSDTIAPKATEIAKQTSNMAKSAGESFVTGAADTLVKSAIPLTAEAVRRLCKVASGEESLKEATKDMGKVVVDVAVAGGTNKLLLDVVNSQLSNSGNTVFTKLASSNGVAQIVTVAVIVQESAVKYINGEIDGKEFIEEVGVKGATMVAGMIGGAIGGEIGTILGGIAGTIALPGVGTVAGVVAGKVIGEILGTIITTVACSAIVSVYNVSKHLNDYKIKESQIRRLETEALKEMENQREKFKSIVEREYKYWDEQIQDGFNMMLSSACEQTFNLQGVTDGLDKILALFGNSVAFKNLDEYEAQLDMPLKLKF</sequence>
<dbReference type="RefSeq" id="WP_126659282.1">
    <property type="nucleotide sequence ID" value="NZ_RYYR01000013.1"/>
</dbReference>
<proteinExistence type="predicted"/>
<evidence type="ECO:0000313" key="2">
    <source>
        <dbReference type="EMBL" id="RUL51926.1"/>
    </source>
</evidence>
<evidence type="ECO:0000256" key="1">
    <source>
        <dbReference type="SAM" id="Coils"/>
    </source>
</evidence>
<keyword evidence="3" id="KW-1185">Reference proteome</keyword>
<dbReference type="EMBL" id="RYYR01000013">
    <property type="protein sequence ID" value="RUL51926.1"/>
    <property type="molecule type" value="Genomic_DNA"/>
</dbReference>
<accession>A0A3S0P7R1</accession>
<gene>
    <name evidence="2" type="ORF">EK386_11335</name>
</gene>
<protein>
    <submittedName>
        <fullName evidence="2">Uncharacterized protein</fullName>
    </submittedName>
</protein>
<name>A0A3S0P7R1_9BACI</name>
<keyword evidence="1" id="KW-0175">Coiled coil</keyword>